<sequence>MIDLRRHRLGSRIVGFDQAVQRRRTAPAAGDFGLSHTAVTSARFVADSTDGIRALRSPAPSPRRTCAAAPARPYPRDTPLPRPTTPGRRPAERPPGTDVRVWHVCCPGLVPPRGTNAAGRRSRRRPTVSGRTSPPAAAPSPAAKSGLSGQQSAGQVSKREFPNRPSPRGSAPVEDAGGRSQPGDRPRPRVSPVDQSSTPNRRGSNMSIGWRVAPSVTRSARISPITGTNLNPCPEKPHARVTRS</sequence>
<feature type="region of interest" description="Disordered" evidence="1">
    <location>
        <begin position="53"/>
        <end position="244"/>
    </location>
</feature>
<proteinExistence type="predicted"/>
<dbReference type="Proteomes" id="UP000185511">
    <property type="component" value="Chromosome"/>
</dbReference>
<reference evidence="3" key="1">
    <citation type="submission" date="2016-06" db="EMBL/GenBank/DDBJ databases">
        <title>Complete genome sequence of Actinoalloteichus fjordicus DSM 46855 (=ADI127-17), type strain of the new species Actinoalloteichus fjordicus.</title>
        <authorList>
            <person name="Ruckert C."/>
            <person name="Nouioui I."/>
            <person name="Willmese J."/>
            <person name="van Wezel G."/>
            <person name="Klenk H.-P."/>
            <person name="Kalinowski J."/>
            <person name="Zotchev S.B."/>
        </authorList>
    </citation>
    <scope>NUCLEOTIDE SEQUENCE [LARGE SCALE GENOMIC DNA]</scope>
    <source>
        <strain evidence="3">ADI127-7</strain>
    </source>
</reference>
<evidence type="ECO:0000313" key="2">
    <source>
        <dbReference type="EMBL" id="APU14328.1"/>
    </source>
</evidence>
<evidence type="ECO:0000313" key="3">
    <source>
        <dbReference type="Proteomes" id="UP000185511"/>
    </source>
</evidence>
<feature type="compositionally biased region" description="Pro residues" evidence="1">
    <location>
        <begin position="72"/>
        <end position="84"/>
    </location>
</feature>
<feature type="compositionally biased region" description="Polar residues" evidence="1">
    <location>
        <begin position="216"/>
        <end position="231"/>
    </location>
</feature>
<dbReference type="AlphaFoldDB" id="A0AAC9LAF9"/>
<gene>
    <name evidence="2" type="ORF">UA74_11340</name>
</gene>
<feature type="compositionally biased region" description="Polar residues" evidence="1">
    <location>
        <begin position="193"/>
        <end position="207"/>
    </location>
</feature>
<keyword evidence="3" id="KW-1185">Reference proteome</keyword>
<dbReference type="EMBL" id="CP016076">
    <property type="protein sequence ID" value="APU14328.1"/>
    <property type="molecule type" value="Genomic_DNA"/>
</dbReference>
<organism evidence="2 3">
    <name type="scientific">Actinoalloteichus fjordicus</name>
    <dbReference type="NCBI Taxonomy" id="1612552"/>
    <lineage>
        <taxon>Bacteria</taxon>
        <taxon>Bacillati</taxon>
        <taxon>Actinomycetota</taxon>
        <taxon>Actinomycetes</taxon>
        <taxon>Pseudonocardiales</taxon>
        <taxon>Pseudonocardiaceae</taxon>
        <taxon>Actinoalloteichus</taxon>
    </lineage>
</organism>
<accession>A0AAC9LAF9</accession>
<dbReference type="KEGG" id="acad:UA74_11340"/>
<protein>
    <submittedName>
        <fullName evidence="2">Uncharacterized protein</fullName>
    </submittedName>
</protein>
<feature type="compositionally biased region" description="Low complexity" evidence="1">
    <location>
        <begin position="127"/>
        <end position="143"/>
    </location>
</feature>
<feature type="compositionally biased region" description="Low complexity" evidence="1">
    <location>
        <begin position="54"/>
        <end position="71"/>
    </location>
</feature>
<name>A0AAC9LAF9_9PSEU</name>
<evidence type="ECO:0000256" key="1">
    <source>
        <dbReference type="SAM" id="MobiDB-lite"/>
    </source>
</evidence>